<dbReference type="Proteomes" id="UP001519460">
    <property type="component" value="Unassembled WGS sequence"/>
</dbReference>
<gene>
    <name evidence="1" type="ORF">BaRGS_00007946</name>
</gene>
<keyword evidence="2" id="KW-1185">Reference proteome</keyword>
<proteinExistence type="predicted"/>
<protein>
    <submittedName>
        <fullName evidence="1">Uncharacterized protein</fullName>
    </submittedName>
</protein>
<comment type="caution">
    <text evidence="1">The sequence shown here is derived from an EMBL/GenBank/DDBJ whole genome shotgun (WGS) entry which is preliminary data.</text>
</comment>
<sequence>MCGCAPIQSVSDRVYLLTSLDSQFSPAPTQPGARRSVLVSGTAAAGSVFATDSRFGSRSQSGISVSDREIFCADEIPAEILRTGTDSKSFH</sequence>
<name>A0ABD0LM83_9CAEN</name>
<dbReference type="EMBL" id="JACVVK020000035">
    <property type="protein sequence ID" value="KAK7500702.1"/>
    <property type="molecule type" value="Genomic_DNA"/>
</dbReference>
<organism evidence="1 2">
    <name type="scientific">Batillaria attramentaria</name>
    <dbReference type="NCBI Taxonomy" id="370345"/>
    <lineage>
        <taxon>Eukaryota</taxon>
        <taxon>Metazoa</taxon>
        <taxon>Spiralia</taxon>
        <taxon>Lophotrochozoa</taxon>
        <taxon>Mollusca</taxon>
        <taxon>Gastropoda</taxon>
        <taxon>Caenogastropoda</taxon>
        <taxon>Sorbeoconcha</taxon>
        <taxon>Cerithioidea</taxon>
        <taxon>Batillariidae</taxon>
        <taxon>Batillaria</taxon>
    </lineage>
</organism>
<evidence type="ECO:0000313" key="1">
    <source>
        <dbReference type="EMBL" id="KAK7500702.1"/>
    </source>
</evidence>
<dbReference type="AlphaFoldDB" id="A0ABD0LM83"/>
<evidence type="ECO:0000313" key="2">
    <source>
        <dbReference type="Proteomes" id="UP001519460"/>
    </source>
</evidence>
<reference evidence="1 2" key="1">
    <citation type="journal article" date="2023" name="Sci. Data">
        <title>Genome assembly of the Korean intertidal mud-creeper Batillaria attramentaria.</title>
        <authorList>
            <person name="Patra A.K."/>
            <person name="Ho P.T."/>
            <person name="Jun S."/>
            <person name="Lee S.J."/>
            <person name="Kim Y."/>
            <person name="Won Y.J."/>
        </authorList>
    </citation>
    <scope>NUCLEOTIDE SEQUENCE [LARGE SCALE GENOMIC DNA]</scope>
    <source>
        <strain evidence="1">Wonlab-2016</strain>
    </source>
</reference>
<accession>A0ABD0LM83</accession>